<dbReference type="GO" id="GO:0046168">
    <property type="term" value="P:glycerol-3-phosphate catabolic process"/>
    <property type="evidence" value="ECO:0007669"/>
    <property type="project" value="InterPro"/>
</dbReference>
<evidence type="ECO:0000256" key="5">
    <source>
        <dbReference type="ARBA" id="ARBA00023209"/>
    </source>
</evidence>
<sequence>MYPPSKVLIIGYGEMGHAMEHLLKEKHQLAIHDIRPGQGLPSIKVEQEAAMADFVLLCVPASPLRDVLGKLAPCLQKHSICLSIAKGLDDQGLTPAQVYRQVFNGGQPHCLLYGPMISEEIRAGRYAFAELGCTDTSTYLGVRGLYQGTRLHIRHSTDIAGISWSAILKNVYAIAFGMADELGLGDNMRGFLAVTALAEIGAIVRRMGGNPDAALSLAGLGDLVTTATSPGSHHHELGRKLARGDIQAIRGEGIHTLETVSRYRLFDTAPYPLYGLIHDTVKAPLNVAMSFEDYLIRIREQGDDVKQAAPSSH</sequence>
<feature type="active site" description="Proton acceptor" evidence="7">
    <location>
        <position position="169"/>
    </location>
</feature>
<dbReference type="GO" id="GO:0047952">
    <property type="term" value="F:glycerol-3-phosphate dehydrogenase [NAD(P)+] activity"/>
    <property type="evidence" value="ECO:0007669"/>
    <property type="project" value="TreeGrafter"/>
</dbReference>
<comment type="similarity">
    <text evidence="1">Belongs to the NAD-dependent glycerol-3-phosphate dehydrogenase family.</text>
</comment>
<evidence type="ECO:0000256" key="2">
    <source>
        <dbReference type="ARBA" id="ARBA00022516"/>
    </source>
</evidence>
<evidence type="ECO:0000256" key="6">
    <source>
        <dbReference type="ARBA" id="ARBA00023264"/>
    </source>
</evidence>
<gene>
    <name evidence="10" type="ORF">AWT59_0061</name>
</gene>
<dbReference type="InterPro" id="IPR008927">
    <property type="entry name" value="6-PGluconate_DH-like_C_sf"/>
</dbReference>
<feature type="domain" description="Glycerol-3-phosphate dehydrogenase NAD-dependent C-terminal" evidence="9">
    <location>
        <begin position="158"/>
        <end position="262"/>
    </location>
</feature>
<dbReference type="GO" id="GO:0051287">
    <property type="term" value="F:NAD binding"/>
    <property type="evidence" value="ECO:0007669"/>
    <property type="project" value="InterPro"/>
</dbReference>
<evidence type="ECO:0000259" key="8">
    <source>
        <dbReference type="Pfam" id="PF01210"/>
    </source>
</evidence>
<dbReference type="PIRSF" id="PIRSF000114">
    <property type="entry name" value="Glycerol-3-P_dh"/>
    <property type="match status" value="1"/>
</dbReference>
<organism evidence="10 11">
    <name type="scientific">Candidatus Gallionella acididurans</name>
    <dbReference type="NCBI Taxonomy" id="1796491"/>
    <lineage>
        <taxon>Bacteria</taxon>
        <taxon>Pseudomonadati</taxon>
        <taxon>Pseudomonadota</taxon>
        <taxon>Betaproteobacteria</taxon>
        <taxon>Nitrosomonadales</taxon>
        <taxon>Gallionellaceae</taxon>
        <taxon>Gallionella</taxon>
    </lineage>
</organism>
<keyword evidence="5" id="KW-0594">Phospholipid biosynthesis</keyword>
<accession>A0A139BXY7</accession>
<dbReference type="PANTHER" id="PTHR11728">
    <property type="entry name" value="GLYCEROL-3-PHOSPHATE DEHYDROGENASE"/>
    <property type="match status" value="1"/>
</dbReference>
<protein>
    <submittedName>
        <fullName evidence="10">NAD-dependent glycerol-3-phosphate dehydrogenase domain protein</fullName>
    </submittedName>
</protein>
<dbReference type="Pfam" id="PF01210">
    <property type="entry name" value="NAD_Gly3P_dh_N"/>
    <property type="match status" value="1"/>
</dbReference>
<dbReference type="InterPro" id="IPR011128">
    <property type="entry name" value="G3P_DH_NAD-dep_N"/>
</dbReference>
<reference evidence="10 11" key="1">
    <citation type="submission" date="2016-02" db="EMBL/GenBank/DDBJ databases">
        <authorList>
            <person name="Wen L."/>
            <person name="He K."/>
            <person name="Yang H."/>
        </authorList>
    </citation>
    <scope>NUCLEOTIDE SEQUENCE [LARGE SCALE GENOMIC DNA]</scope>
    <source>
        <strain evidence="10">ShG14-8</strain>
    </source>
</reference>
<evidence type="ECO:0000256" key="4">
    <source>
        <dbReference type="ARBA" id="ARBA00023098"/>
    </source>
</evidence>
<evidence type="ECO:0000256" key="1">
    <source>
        <dbReference type="ARBA" id="ARBA00011009"/>
    </source>
</evidence>
<dbReference type="AlphaFoldDB" id="A0A139BXY7"/>
<dbReference type="Proteomes" id="UP000070578">
    <property type="component" value="Unassembled WGS sequence"/>
</dbReference>
<keyword evidence="4" id="KW-0443">Lipid metabolism</keyword>
<evidence type="ECO:0000313" key="10">
    <source>
        <dbReference type="EMBL" id="KXS33846.1"/>
    </source>
</evidence>
<evidence type="ECO:0000259" key="9">
    <source>
        <dbReference type="Pfam" id="PF07479"/>
    </source>
</evidence>
<keyword evidence="3" id="KW-0560">Oxidoreductase</keyword>
<dbReference type="InterPro" id="IPR006109">
    <property type="entry name" value="G3P_DH_NAD-dep_C"/>
</dbReference>
<evidence type="ECO:0000256" key="3">
    <source>
        <dbReference type="ARBA" id="ARBA00023002"/>
    </source>
</evidence>
<evidence type="ECO:0000313" key="11">
    <source>
        <dbReference type="Proteomes" id="UP000070578"/>
    </source>
</evidence>
<dbReference type="InterPro" id="IPR013328">
    <property type="entry name" value="6PGD_dom2"/>
</dbReference>
<dbReference type="GO" id="GO:0008654">
    <property type="term" value="P:phospholipid biosynthetic process"/>
    <property type="evidence" value="ECO:0007669"/>
    <property type="project" value="UniProtKB-KW"/>
</dbReference>
<dbReference type="InterPro" id="IPR006168">
    <property type="entry name" value="G3P_DH_NAD-dep"/>
</dbReference>
<keyword evidence="2" id="KW-0444">Lipid biosynthesis</keyword>
<reference evidence="10 11" key="2">
    <citation type="submission" date="2016-03" db="EMBL/GenBank/DDBJ databases">
        <title>New uncultured bacterium of the family Gallionellaceae from acid mine drainage: description and reconstruction of genome based on metagenomic analysis of microbial community.</title>
        <authorList>
            <person name="Kadnikov V."/>
            <person name="Ivasenko D."/>
            <person name="Beletsky A."/>
            <person name="Mardanov A."/>
            <person name="Danilova E."/>
            <person name="Pimenov N."/>
            <person name="Karnachuk O."/>
            <person name="Ravin N."/>
        </authorList>
    </citation>
    <scope>NUCLEOTIDE SEQUENCE [LARGE SCALE GENOMIC DNA]</scope>
    <source>
        <strain evidence="10">ShG14-8</strain>
    </source>
</reference>
<feature type="domain" description="Glycerol-3-phosphate dehydrogenase NAD-dependent N-terminal" evidence="8">
    <location>
        <begin position="45"/>
        <end position="136"/>
    </location>
</feature>
<dbReference type="GO" id="GO:0005829">
    <property type="term" value="C:cytosol"/>
    <property type="evidence" value="ECO:0007669"/>
    <property type="project" value="TreeGrafter"/>
</dbReference>
<dbReference type="SUPFAM" id="SSF48179">
    <property type="entry name" value="6-phosphogluconate dehydrogenase C-terminal domain-like"/>
    <property type="match status" value="1"/>
</dbReference>
<proteinExistence type="inferred from homology"/>
<comment type="caution">
    <text evidence="10">The sequence shown here is derived from an EMBL/GenBank/DDBJ whole genome shotgun (WGS) entry which is preliminary data.</text>
</comment>
<name>A0A139BXY7_9PROT</name>
<dbReference type="InterPro" id="IPR036291">
    <property type="entry name" value="NAD(P)-bd_dom_sf"/>
</dbReference>
<keyword evidence="6" id="KW-1208">Phospholipid metabolism</keyword>
<dbReference type="Pfam" id="PF07479">
    <property type="entry name" value="NAD_Gly3P_dh_C"/>
    <property type="match status" value="1"/>
</dbReference>
<evidence type="ECO:0000256" key="7">
    <source>
        <dbReference type="PIRSR" id="PIRSR000114-1"/>
    </source>
</evidence>
<dbReference type="GO" id="GO:0005975">
    <property type="term" value="P:carbohydrate metabolic process"/>
    <property type="evidence" value="ECO:0007669"/>
    <property type="project" value="InterPro"/>
</dbReference>
<dbReference type="SUPFAM" id="SSF51735">
    <property type="entry name" value="NAD(P)-binding Rossmann-fold domains"/>
    <property type="match status" value="1"/>
</dbReference>
<dbReference type="Gene3D" id="3.40.50.720">
    <property type="entry name" value="NAD(P)-binding Rossmann-like Domain"/>
    <property type="match status" value="1"/>
</dbReference>
<dbReference type="EMBL" id="LSLI01000001">
    <property type="protein sequence ID" value="KXS33846.1"/>
    <property type="molecule type" value="Genomic_DNA"/>
</dbReference>
<dbReference type="Gene3D" id="1.10.1040.10">
    <property type="entry name" value="N-(1-d-carboxylethyl)-l-norvaline Dehydrogenase, domain 2"/>
    <property type="match status" value="1"/>
</dbReference>
<dbReference type="PANTHER" id="PTHR11728:SF1">
    <property type="entry name" value="GLYCEROL-3-PHOSPHATE DEHYDROGENASE [NAD(+)] 2, CHLOROPLASTIC"/>
    <property type="match status" value="1"/>
</dbReference>